<feature type="compositionally biased region" description="Polar residues" evidence="1">
    <location>
        <begin position="342"/>
        <end position="354"/>
    </location>
</feature>
<dbReference type="InterPro" id="IPR008868">
    <property type="entry name" value="TniB"/>
</dbReference>
<dbReference type="Pfam" id="PF05621">
    <property type="entry name" value="TniB"/>
    <property type="match status" value="1"/>
</dbReference>
<proteinExistence type="predicted"/>
<evidence type="ECO:0000256" key="1">
    <source>
        <dbReference type="SAM" id="MobiDB-lite"/>
    </source>
</evidence>
<comment type="caution">
    <text evidence="2">The sequence shown here is derived from an EMBL/GenBank/DDBJ whole genome shotgun (WGS) entry which is preliminary data.</text>
</comment>
<protein>
    <submittedName>
        <fullName evidence="2">TniB family NTP-binding protein</fullName>
    </submittedName>
</protein>
<evidence type="ECO:0000313" key="3">
    <source>
        <dbReference type="Proteomes" id="UP001610631"/>
    </source>
</evidence>
<sequence>MRHPPAQELSQDEPLPPTTWQGWQQFVDTPPPTPPAPDAPPRSAEERLAYHSDFVTIRTPAINTISTTVRTLMVLGRHQRATARPSLIVTGPPTTGKTTALLQVGRACHLAETTRTGNHDQVPVAYVLVPPGASAKTLATEFARFLGIPITHRITQAQIMTSVCDTYTRAGVRLIMIDEIHRLNPRTSTGAEATDLLKDLTERIGAAFVYAGIDVTTTPLFTGTRGAQLAGRATLIDCDTIPARRGTSQPFRDLVAAMEACLDLTQHRAGSLVRLAPYLHTRTGGRIGSLARLLRQAAITAILDGTERITKAALETVVLDHLAEDSQRPRYPASRTPRRPGSGNSDSRTATPDQPWTLRPRPGPNQLALPPHDRLWAWPYTPQQRTRHHRP</sequence>
<name>A0ABW7PMZ9_9ACTN</name>
<dbReference type="InterPro" id="IPR027417">
    <property type="entry name" value="P-loop_NTPase"/>
</dbReference>
<gene>
    <name evidence="2" type="ORF">WDV06_32560</name>
</gene>
<dbReference type="EMBL" id="JBBDHD010000150">
    <property type="protein sequence ID" value="MFH7599796.1"/>
    <property type="molecule type" value="Genomic_DNA"/>
</dbReference>
<dbReference type="RefSeq" id="WP_395513421.1">
    <property type="nucleotide sequence ID" value="NZ_JBBDHD010000150.1"/>
</dbReference>
<reference evidence="2 3" key="1">
    <citation type="submission" date="2024-03" db="EMBL/GenBank/DDBJ databases">
        <title>Whole genome sequencing of Streptomyces racemochromogenes, to identify antimicrobial biosynthetic gene clusters.</title>
        <authorList>
            <person name="Suryawanshi P."/>
            <person name="Krishnaraj P.U."/>
            <person name="Arun Y.P."/>
            <person name="Suryawanshi M.P."/>
            <person name="Rakshit O."/>
        </authorList>
    </citation>
    <scope>NUCLEOTIDE SEQUENCE [LARGE SCALE GENOMIC DNA]</scope>
    <source>
        <strain evidence="2 3">AUDT626</strain>
    </source>
</reference>
<dbReference type="Proteomes" id="UP001610631">
    <property type="component" value="Unassembled WGS sequence"/>
</dbReference>
<feature type="region of interest" description="Disordered" evidence="1">
    <location>
        <begin position="1"/>
        <end position="43"/>
    </location>
</feature>
<accession>A0ABW7PMZ9</accession>
<organism evidence="2 3">
    <name type="scientific">Streptomyces racemochromogenes</name>
    <dbReference type="NCBI Taxonomy" id="67353"/>
    <lineage>
        <taxon>Bacteria</taxon>
        <taxon>Bacillati</taxon>
        <taxon>Actinomycetota</taxon>
        <taxon>Actinomycetes</taxon>
        <taxon>Kitasatosporales</taxon>
        <taxon>Streptomycetaceae</taxon>
        <taxon>Streptomyces</taxon>
    </lineage>
</organism>
<feature type="region of interest" description="Disordered" evidence="1">
    <location>
        <begin position="325"/>
        <end position="391"/>
    </location>
</feature>
<keyword evidence="3" id="KW-1185">Reference proteome</keyword>
<dbReference type="SUPFAM" id="SSF52540">
    <property type="entry name" value="P-loop containing nucleoside triphosphate hydrolases"/>
    <property type="match status" value="1"/>
</dbReference>
<dbReference type="Gene3D" id="3.40.50.300">
    <property type="entry name" value="P-loop containing nucleotide triphosphate hydrolases"/>
    <property type="match status" value="1"/>
</dbReference>
<feature type="compositionally biased region" description="Pro residues" evidence="1">
    <location>
        <begin position="29"/>
        <end position="40"/>
    </location>
</feature>
<evidence type="ECO:0000313" key="2">
    <source>
        <dbReference type="EMBL" id="MFH7599796.1"/>
    </source>
</evidence>
<feature type="compositionally biased region" description="Polar residues" evidence="1">
    <location>
        <begin position="18"/>
        <end position="27"/>
    </location>
</feature>